<dbReference type="EMBL" id="BMIN01000002">
    <property type="protein sequence ID" value="GGD01426.1"/>
    <property type="molecule type" value="Genomic_DNA"/>
</dbReference>
<evidence type="ECO:0000313" key="1">
    <source>
        <dbReference type="EMBL" id="GGD01426.1"/>
    </source>
</evidence>
<evidence type="ECO:0000313" key="2">
    <source>
        <dbReference type="Proteomes" id="UP000642571"/>
    </source>
</evidence>
<name>A0ABQ1PQG9_9BACI</name>
<dbReference type="Proteomes" id="UP000642571">
    <property type="component" value="Unassembled WGS sequence"/>
</dbReference>
<gene>
    <name evidence="1" type="ORF">GCM10011389_05940</name>
</gene>
<proteinExistence type="predicted"/>
<protein>
    <submittedName>
        <fullName evidence="1">Uncharacterized protein</fullName>
    </submittedName>
</protein>
<keyword evidence="2" id="KW-1185">Reference proteome</keyword>
<organism evidence="1 2">
    <name type="scientific">Pontibacillus salipaludis</name>
    <dbReference type="NCBI Taxonomy" id="1697394"/>
    <lineage>
        <taxon>Bacteria</taxon>
        <taxon>Bacillati</taxon>
        <taxon>Bacillota</taxon>
        <taxon>Bacilli</taxon>
        <taxon>Bacillales</taxon>
        <taxon>Bacillaceae</taxon>
        <taxon>Pontibacillus</taxon>
    </lineage>
</organism>
<sequence length="55" mass="6885">MQDLDFHSRQAIIFEQLARQYQHLDQPLFDHFYKLLQYHRQQIWALTNTDIDHEQ</sequence>
<accession>A0ABQ1PQG9</accession>
<dbReference type="RefSeq" id="WP_188650758.1">
    <property type="nucleotide sequence ID" value="NZ_BMIN01000002.1"/>
</dbReference>
<comment type="caution">
    <text evidence="1">The sequence shown here is derived from an EMBL/GenBank/DDBJ whole genome shotgun (WGS) entry which is preliminary data.</text>
</comment>
<reference evidence="2" key="1">
    <citation type="journal article" date="2019" name="Int. J. Syst. Evol. Microbiol.">
        <title>The Global Catalogue of Microorganisms (GCM) 10K type strain sequencing project: providing services to taxonomists for standard genome sequencing and annotation.</title>
        <authorList>
            <consortium name="The Broad Institute Genomics Platform"/>
            <consortium name="The Broad Institute Genome Sequencing Center for Infectious Disease"/>
            <person name="Wu L."/>
            <person name="Ma J."/>
        </authorList>
    </citation>
    <scope>NUCLEOTIDE SEQUENCE [LARGE SCALE GENOMIC DNA]</scope>
    <source>
        <strain evidence="2">CGMCC 1.15353</strain>
    </source>
</reference>